<feature type="non-terminal residue" evidence="3">
    <location>
        <position position="926"/>
    </location>
</feature>
<reference evidence="3 4" key="1">
    <citation type="submission" date="2019-08" db="EMBL/GenBank/DDBJ databases">
        <title>Whole genome of Aphis craccivora.</title>
        <authorList>
            <person name="Voronova N.V."/>
            <person name="Shulinski R.S."/>
            <person name="Bandarenka Y.V."/>
            <person name="Zhorov D.G."/>
            <person name="Warner D."/>
        </authorList>
    </citation>
    <scope>NUCLEOTIDE SEQUENCE [LARGE SCALE GENOMIC DNA]</scope>
    <source>
        <strain evidence="3">180601</strain>
        <tissue evidence="3">Whole Body</tissue>
    </source>
</reference>
<dbReference type="Pfam" id="PF00945">
    <property type="entry name" value="Rhabdo_ncap"/>
    <property type="match status" value="2"/>
</dbReference>
<feature type="domain" description="Rhabdovirus nucleocapsid" evidence="1">
    <location>
        <begin position="859"/>
        <end position="921"/>
    </location>
</feature>
<evidence type="ECO:0000313" key="4">
    <source>
        <dbReference type="Proteomes" id="UP000478052"/>
    </source>
</evidence>
<feature type="domain" description="PiggyBac transposable element-derived protein" evidence="2">
    <location>
        <begin position="406"/>
        <end position="530"/>
    </location>
</feature>
<feature type="domain" description="PiggyBac transposable element-derived protein" evidence="2">
    <location>
        <begin position="196"/>
        <end position="403"/>
    </location>
</feature>
<feature type="non-terminal residue" evidence="3">
    <location>
        <position position="1"/>
    </location>
</feature>
<evidence type="ECO:0000259" key="1">
    <source>
        <dbReference type="Pfam" id="PF00945"/>
    </source>
</evidence>
<dbReference type="InterPro" id="IPR035961">
    <property type="entry name" value="Rhabdovirus_nucleoprotein-like"/>
</dbReference>
<dbReference type="SUPFAM" id="SSF140809">
    <property type="entry name" value="Rhabdovirus nucleoprotein-like"/>
    <property type="match status" value="1"/>
</dbReference>
<accession>A0A6G0XI17</accession>
<name>A0A6G0XI17_APHCR</name>
<keyword evidence="4" id="KW-1185">Reference proteome</keyword>
<protein>
    <submittedName>
        <fullName evidence="3">PiggyBac transposable element-derived protein 4-like</fullName>
    </submittedName>
</protein>
<sequence>SFPLVYALLNGKKEEIYMALFKFVHTILPLDYHNLTMITDFELARINTIELMFKESIHQGKTDKSYHYMYYESTDNCSSQNKNNALFQYFYTVIQSKCFNLESITHHYPEPGHSFLPCDRCFGLIVPESYKEINDEDDSIPNTDEVASISIQNNNQNLEPVWNDIDDAFQPRVLFNQTNETVGINPDIINCLSEGTPFDFYSLFLDDEIIQLLVEETNLYSAELLKSVVSPHSRLKQWENVTPTEMKTFLGIIMWMGLCPKPSIASYWKTNNIIYISNIPKFMKRKRFELLLRTFHCSYNALCPPGDRLFKVNKLLDLLLSKFKMARAPKQSMCIDESMIPFTGRLSFKQYIQNKTHKYGIKLFKLCIDNFYTVGIKIYAGKEAIAGQRVSTKVVMDMAEDYLDLRSTNLVGTLRSNRKNNPKEVVNKKLKKGEVIAKQCNKGITVLKWKDKREEVLMISTRHSDAQSTIINKRGKEVLKPQVIIDYNKGKGLVDVTDLRNSYHNPLRKTLKWYKKVVFELLLNTSVLNALSLYEEIRQEKIDITVFREILVISLLKSGEMTLFGNIQTAKYHELEKVKSRGRCFVCYKEMMLQGGRDHAQKITRQVTTKCNNCIKFFCMPCFFNEHNAVKKVRYESQNSFLKINECIYGTQDKIGKFMRESYLILRTSLERQMKRVSVRVLSGTTMVKYEDLENARVYYRRKLSISLRVVSGKRQKEAPTQPPKCPNDAQVWRKMIGHAVEMELVWSQVRSAGQTITSLDLVTLSSGSSVWTAPEGIAPDEESNMSVGQNKPSDLFNLESDLTPTEMSRSKTWYNNQEFRVIIAALDMFWSKFPDSSGAKLRVCTLNSRFKDCSSISREGEEFDKDDSYFPCMREFRLSKRSPYSSTENVHLHNWISIFSTLIGSERSFNARTVSESSQHHDYND</sequence>
<dbReference type="InterPro" id="IPR029526">
    <property type="entry name" value="PGBD"/>
</dbReference>
<evidence type="ECO:0000313" key="3">
    <source>
        <dbReference type="EMBL" id="KAF0739731.1"/>
    </source>
</evidence>
<organism evidence="3 4">
    <name type="scientific">Aphis craccivora</name>
    <name type="common">Cowpea aphid</name>
    <dbReference type="NCBI Taxonomy" id="307492"/>
    <lineage>
        <taxon>Eukaryota</taxon>
        <taxon>Metazoa</taxon>
        <taxon>Ecdysozoa</taxon>
        <taxon>Arthropoda</taxon>
        <taxon>Hexapoda</taxon>
        <taxon>Insecta</taxon>
        <taxon>Pterygota</taxon>
        <taxon>Neoptera</taxon>
        <taxon>Paraneoptera</taxon>
        <taxon>Hemiptera</taxon>
        <taxon>Sternorrhyncha</taxon>
        <taxon>Aphidomorpha</taxon>
        <taxon>Aphidoidea</taxon>
        <taxon>Aphididae</taxon>
        <taxon>Aphidini</taxon>
        <taxon>Aphis</taxon>
        <taxon>Aphis</taxon>
    </lineage>
</organism>
<dbReference type="Pfam" id="PF13843">
    <property type="entry name" value="DDE_Tnp_1_7"/>
    <property type="match status" value="2"/>
</dbReference>
<comment type="caution">
    <text evidence="3">The sequence shown here is derived from an EMBL/GenBank/DDBJ whole genome shotgun (WGS) entry which is preliminary data.</text>
</comment>
<proteinExistence type="predicted"/>
<dbReference type="Gene3D" id="1.10.3610.10">
    <property type="entry name" value="Nucleoprotein"/>
    <property type="match status" value="1"/>
</dbReference>
<dbReference type="InterPro" id="IPR000448">
    <property type="entry name" value="Rhabdo_ncapsid"/>
</dbReference>
<dbReference type="AlphaFoldDB" id="A0A6G0XI17"/>
<evidence type="ECO:0000259" key="2">
    <source>
        <dbReference type="Pfam" id="PF13843"/>
    </source>
</evidence>
<feature type="domain" description="Rhabdovirus nucleocapsid" evidence="1">
    <location>
        <begin position="810"/>
        <end position="857"/>
    </location>
</feature>
<dbReference type="PANTHER" id="PTHR46599:SF3">
    <property type="entry name" value="PIGGYBAC TRANSPOSABLE ELEMENT-DERIVED PROTEIN 4"/>
    <property type="match status" value="1"/>
</dbReference>
<dbReference type="EMBL" id="VUJU01007845">
    <property type="protein sequence ID" value="KAF0739731.1"/>
    <property type="molecule type" value="Genomic_DNA"/>
</dbReference>
<dbReference type="InterPro" id="IPR023331">
    <property type="entry name" value="Rhabdovirus_ncapsid_C"/>
</dbReference>
<dbReference type="OrthoDB" id="6604946at2759"/>
<gene>
    <name evidence="3" type="ORF">FWK35_00029005</name>
</gene>
<dbReference type="Proteomes" id="UP000478052">
    <property type="component" value="Unassembled WGS sequence"/>
</dbReference>
<dbReference type="PANTHER" id="PTHR46599">
    <property type="entry name" value="PIGGYBAC TRANSPOSABLE ELEMENT-DERIVED PROTEIN 4"/>
    <property type="match status" value="1"/>
</dbReference>